<dbReference type="SUPFAM" id="SSF75005">
    <property type="entry name" value="Arabinanase/levansucrase/invertase"/>
    <property type="match status" value="1"/>
</dbReference>
<organism evidence="2 3">
    <name type="scientific">Niabella ginsenosidivorans</name>
    <dbReference type="NCBI Taxonomy" id="1176587"/>
    <lineage>
        <taxon>Bacteria</taxon>
        <taxon>Pseudomonadati</taxon>
        <taxon>Bacteroidota</taxon>
        <taxon>Chitinophagia</taxon>
        <taxon>Chitinophagales</taxon>
        <taxon>Chitinophagaceae</taxon>
        <taxon>Niabella</taxon>
    </lineage>
</organism>
<keyword evidence="3" id="KW-1185">Reference proteome</keyword>
<dbReference type="KEGG" id="nia:A8C56_20560"/>
<dbReference type="Gene3D" id="2.80.10.50">
    <property type="match status" value="2"/>
</dbReference>
<protein>
    <recommendedName>
        <fullName evidence="1">Ricin B lectin domain-containing protein</fullName>
    </recommendedName>
</protein>
<dbReference type="RefSeq" id="WP_067760275.1">
    <property type="nucleotide sequence ID" value="NZ_CP015772.1"/>
</dbReference>
<gene>
    <name evidence="2" type="ORF">A8C56_20560</name>
</gene>
<feature type="domain" description="Ricin B lectin" evidence="1">
    <location>
        <begin position="102"/>
        <end position="191"/>
    </location>
</feature>
<dbReference type="InterPro" id="IPR000772">
    <property type="entry name" value="Ricin_B_lectin"/>
</dbReference>
<dbReference type="EMBL" id="CP015772">
    <property type="protein sequence ID" value="ANH83057.1"/>
    <property type="molecule type" value="Genomic_DNA"/>
</dbReference>
<evidence type="ECO:0000313" key="2">
    <source>
        <dbReference type="EMBL" id="ANH83057.1"/>
    </source>
</evidence>
<dbReference type="PROSITE" id="PS50231">
    <property type="entry name" value="RICIN_B_LECTIN"/>
    <property type="match status" value="1"/>
</dbReference>
<dbReference type="AlphaFoldDB" id="A0A1A9I5U4"/>
<dbReference type="SUPFAM" id="SSF50370">
    <property type="entry name" value="Ricin B-like lectins"/>
    <property type="match status" value="1"/>
</dbReference>
<evidence type="ECO:0000259" key="1">
    <source>
        <dbReference type="Pfam" id="PF14200"/>
    </source>
</evidence>
<evidence type="ECO:0000313" key="3">
    <source>
        <dbReference type="Proteomes" id="UP000077667"/>
    </source>
</evidence>
<name>A0A1A9I5U4_9BACT</name>
<dbReference type="PROSITE" id="PS51257">
    <property type="entry name" value="PROKAR_LIPOPROTEIN"/>
    <property type="match status" value="1"/>
</dbReference>
<accession>A0A1A9I5U4</accession>
<proteinExistence type="predicted"/>
<dbReference type="STRING" id="1176587.A8C56_20560"/>
<dbReference type="CDD" id="cd00161">
    <property type="entry name" value="beta-trefoil_Ricin-like"/>
    <property type="match status" value="1"/>
</dbReference>
<dbReference type="Pfam" id="PF14200">
    <property type="entry name" value="RicinB_lectin_2"/>
    <property type="match status" value="1"/>
</dbReference>
<sequence>MKTNLIAGAAALAAAAVLLTGCSSRQMDLPAKMDKATASGKSTLSTLSVGPPGAYGCFSIINVASGKVLEVRGDDNLMTAQANPKNVQQYTNFDFGTGTSQNQKWYLIQQGTGPITGSTPFKIMNVANGLYLEAPDGNGGTQLFTDHANSFPSQIWYLHQVGTSNNYYIQNNNGMVLMNYGSTTDGTAITQAPLVNNTWQYWNFSAITAEAYRDDQVVQFFRRSNGSIAFDQGSSIPLTYGANNGKVLWIGEDTYTSNISDWDPATKTFPCNGGQPWLFDIRNSALLQPSITNWDPSQTSNIITHNSAYAYEILASPNPNDHGGTYTWPGVGVEINNHVYMYAHEGGGSYNQTVIYDFTENTSGLDWGTAVRHTVSGLSNQTDISYPLGFVKPGDGYVYAYGNLTDAFGGKYLHVARFAAGTPFTWQFWDGTNWTATPSTASAAQLGLDGNTTKGLKSNSSVAYVNGRYVLVEMDFGYGCPGGSDPHNIYVSTSGSPTGPFTSRKKIYAIQDKINGVLANHYVVNAHPVFNNGRNELLVTYCLNFTGCDGVSRCTNNRTDPYYYQLKAIRIPYTTAGI</sequence>
<dbReference type="OrthoDB" id="9765957at2"/>
<dbReference type="InterPro" id="IPR023296">
    <property type="entry name" value="Glyco_hydro_beta-prop_sf"/>
</dbReference>
<reference evidence="2 3" key="1">
    <citation type="submission" date="2016-05" db="EMBL/GenBank/DDBJ databases">
        <title>Niabella ginsenosidivorans BS26 whole genome sequencing.</title>
        <authorList>
            <person name="Im W.T."/>
            <person name="Siddiqi M.Z."/>
        </authorList>
    </citation>
    <scope>NUCLEOTIDE SEQUENCE [LARGE SCALE GENOMIC DNA]</scope>
    <source>
        <strain evidence="2 3">BS26</strain>
    </source>
</reference>
<dbReference type="Proteomes" id="UP000077667">
    <property type="component" value="Chromosome"/>
</dbReference>
<dbReference type="InterPro" id="IPR035992">
    <property type="entry name" value="Ricin_B-like_lectins"/>
</dbReference>